<organism evidence="1 2">
    <name type="scientific">Irpex rosettiformis</name>
    <dbReference type="NCBI Taxonomy" id="378272"/>
    <lineage>
        <taxon>Eukaryota</taxon>
        <taxon>Fungi</taxon>
        <taxon>Dikarya</taxon>
        <taxon>Basidiomycota</taxon>
        <taxon>Agaricomycotina</taxon>
        <taxon>Agaricomycetes</taxon>
        <taxon>Polyporales</taxon>
        <taxon>Irpicaceae</taxon>
        <taxon>Irpex</taxon>
    </lineage>
</organism>
<protein>
    <submittedName>
        <fullName evidence="1">Uncharacterized protein</fullName>
    </submittedName>
</protein>
<gene>
    <name evidence="1" type="ORF">BDY19DRAFT_703169</name>
</gene>
<dbReference type="EMBL" id="MU274970">
    <property type="protein sequence ID" value="KAI0083373.1"/>
    <property type="molecule type" value="Genomic_DNA"/>
</dbReference>
<reference evidence="1" key="1">
    <citation type="journal article" date="2021" name="Environ. Microbiol.">
        <title>Gene family expansions and transcriptome signatures uncover fungal adaptations to wood decay.</title>
        <authorList>
            <person name="Hage H."/>
            <person name="Miyauchi S."/>
            <person name="Viragh M."/>
            <person name="Drula E."/>
            <person name="Min B."/>
            <person name="Chaduli D."/>
            <person name="Navarro D."/>
            <person name="Favel A."/>
            <person name="Norest M."/>
            <person name="Lesage-Meessen L."/>
            <person name="Balint B."/>
            <person name="Merenyi Z."/>
            <person name="de Eugenio L."/>
            <person name="Morin E."/>
            <person name="Martinez A.T."/>
            <person name="Baldrian P."/>
            <person name="Stursova M."/>
            <person name="Martinez M.J."/>
            <person name="Novotny C."/>
            <person name="Magnuson J.K."/>
            <person name="Spatafora J.W."/>
            <person name="Maurice S."/>
            <person name="Pangilinan J."/>
            <person name="Andreopoulos W."/>
            <person name="LaButti K."/>
            <person name="Hundley H."/>
            <person name="Na H."/>
            <person name="Kuo A."/>
            <person name="Barry K."/>
            <person name="Lipzen A."/>
            <person name="Henrissat B."/>
            <person name="Riley R."/>
            <person name="Ahrendt S."/>
            <person name="Nagy L.G."/>
            <person name="Grigoriev I.V."/>
            <person name="Martin F."/>
            <person name="Rosso M.N."/>
        </authorList>
    </citation>
    <scope>NUCLEOTIDE SEQUENCE</scope>
    <source>
        <strain evidence="1">CBS 384.51</strain>
    </source>
</reference>
<evidence type="ECO:0000313" key="1">
    <source>
        <dbReference type="EMBL" id="KAI0083373.1"/>
    </source>
</evidence>
<sequence>MSNIWRVSHKKVGDITCTEPTKISIAFFNEYTIYISTLSYVSIHPLPHPSPSRHNDHRTRPTTLSSKRRPRETPTIPFMLILPTTTTTCIRVGNDSSSGA</sequence>
<name>A0ACB8TN05_9APHY</name>
<proteinExistence type="predicted"/>
<dbReference type="Proteomes" id="UP001055072">
    <property type="component" value="Unassembled WGS sequence"/>
</dbReference>
<comment type="caution">
    <text evidence="1">The sequence shown here is derived from an EMBL/GenBank/DDBJ whole genome shotgun (WGS) entry which is preliminary data.</text>
</comment>
<keyword evidence="2" id="KW-1185">Reference proteome</keyword>
<evidence type="ECO:0000313" key="2">
    <source>
        <dbReference type="Proteomes" id="UP001055072"/>
    </source>
</evidence>
<accession>A0ACB8TN05</accession>